<sequence>MTGDIKPEQKPPENSLVTKRLNGKYIAFGIIAGAPFGVVLGHISMGIVVGLLVGIAVAYAKKG</sequence>
<feature type="transmembrane region" description="Helical" evidence="1">
    <location>
        <begin position="26"/>
        <end position="59"/>
    </location>
</feature>
<keyword evidence="1" id="KW-1133">Transmembrane helix</keyword>
<evidence type="ECO:0000256" key="1">
    <source>
        <dbReference type="SAM" id="Phobius"/>
    </source>
</evidence>
<evidence type="ECO:0008006" key="4">
    <source>
        <dbReference type="Google" id="ProtNLM"/>
    </source>
</evidence>
<organism evidence="2 3">
    <name type="scientific">Kordiimonas pumila</name>
    <dbReference type="NCBI Taxonomy" id="2161677"/>
    <lineage>
        <taxon>Bacteria</taxon>
        <taxon>Pseudomonadati</taxon>
        <taxon>Pseudomonadota</taxon>
        <taxon>Alphaproteobacteria</taxon>
        <taxon>Kordiimonadales</taxon>
        <taxon>Kordiimonadaceae</taxon>
        <taxon>Kordiimonas</taxon>
    </lineage>
</organism>
<evidence type="ECO:0000313" key="3">
    <source>
        <dbReference type="Proteomes" id="UP001595444"/>
    </source>
</evidence>
<accession>A0ABV7D0W0</accession>
<gene>
    <name evidence="2" type="ORF">ACFOKA_02635</name>
</gene>
<keyword evidence="1" id="KW-0472">Membrane</keyword>
<protein>
    <recommendedName>
        <fullName evidence="4">Septum formation initiator</fullName>
    </recommendedName>
</protein>
<keyword evidence="1" id="KW-0812">Transmembrane</keyword>
<reference evidence="3" key="1">
    <citation type="journal article" date="2019" name="Int. J. Syst. Evol. Microbiol.">
        <title>The Global Catalogue of Microorganisms (GCM) 10K type strain sequencing project: providing services to taxonomists for standard genome sequencing and annotation.</title>
        <authorList>
            <consortium name="The Broad Institute Genomics Platform"/>
            <consortium name="The Broad Institute Genome Sequencing Center for Infectious Disease"/>
            <person name="Wu L."/>
            <person name="Ma J."/>
        </authorList>
    </citation>
    <scope>NUCLEOTIDE SEQUENCE [LARGE SCALE GENOMIC DNA]</scope>
    <source>
        <strain evidence="3">KCTC 62164</strain>
    </source>
</reference>
<proteinExistence type="predicted"/>
<name>A0ABV7D0W0_9PROT</name>
<keyword evidence="3" id="KW-1185">Reference proteome</keyword>
<comment type="caution">
    <text evidence="2">The sequence shown here is derived from an EMBL/GenBank/DDBJ whole genome shotgun (WGS) entry which is preliminary data.</text>
</comment>
<dbReference type="EMBL" id="JBHRSL010000002">
    <property type="protein sequence ID" value="MFC3050794.1"/>
    <property type="molecule type" value="Genomic_DNA"/>
</dbReference>
<dbReference type="RefSeq" id="WP_194212590.1">
    <property type="nucleotide sequence ID" value="NZ_CP061205.1"/>
</dbReference>
<evidence type="ECO:0000313" key="2">
    <source>
        <dbReference type="EMBL" id="MFC3050794.1"/>
    </source>
</evidence>
<dbReference type="Proteomes" id="UP001595444">
    <property type="component" value="Unassembled WGS sequence"/>
</dbReference>